<feature type="compositionally biased region" description="Low complexity" evidence="7">
    <location>
        <begin position="435"/>
        <end position="448"/>
    </location>
</feature>
<keyword evidence="9" id="KW-1185">Reference proteome</keyword>
<dbReference type="InterPro" id="IPR003337">
    <property type="entry name" value="Trehalose_PPase"/>
</dbReference>
<accession>A0AAV1ID32</accession>
<sequence>MPRHAPDNLAETFAKILCERASFELKEDDINAYRQHISSLQQAAQFTAAARAQEEEEFRQWKAQYPGLLDSFSEFIAGACGKRVAVFLDYDGTLTPIVKNPDKAYMSEQMRDAVKSVARLFPTAIISGRGREKVEGFVQLQELYYAGSHGMDIVGPRTDGDKNGSKLAFQPAARFAPIMDQVHDALCDGVRGISGATVEHNKFCVSVHFRNVDASQYDAVLGAVEATLQQHQELHATRGRKVFEIRPQVDWDKGKALLHLLTALGLGEDSKLVPIYIGDDRTDEDAFKALRSRPMGGTGILVSSKVKPTEAQYTLRDPQEVLTFLSKLVEWGQTDANAWHQTESCIGWALNTAPIMPAAQNGTHAEAHHLSGNGDVGVEPESPSAMDPLQTPSSRDMAESKLNAFGLPVPRSMLLRSRSGGGSQRGGRPPLAPVSPDMPSSATSSSRSLNVGQGASGLQAEPCTSGYETPVQALDTLREHHSFHEVPQQDINGQAQRRPVDLSQLSLQNKNEAQVADMLEAAVARSNPDAAASRQQADKAGLLPKGLRFPKDPVSAAKKVLAGLGLPSLAPKEEAVSVDGELPSTVASGGYSSGGDSLHLNAAGKLVDSAGQAAP</sequence>
<dbReference type="PANTHER" id="PTHR43768">
    <property type="entry name" value="TREHALOSE 6-PHOSPHATE PHOSPHATASE"/>
    <property type="match status" value="1"/>
</dbReference>
<evidence type="ECO:0000256" key="1">
    <source>
        <dbReference type="ARBA" id="ARBA00000500"/>
    </source>
</evidence>
<evidence type="ECO:0000313" key="9">
    <source>
        <dbReference type="Proteomes" id="UP001314263"/>
    </source>
</evidence>
<dbReference type="Pfam" id="PF02358">
    <property type="entry name" value="Trehalose_PPase"/>
    <property type="match status" value="1"/>
</dbReference>
<dbReference type="InterPro" id="IPR044651">
    <property type="entry name" value="OTSB-like"/>
</dbReference>
<keyword evidence="6" id="KW-0378">Hydrolase</keyword>
<evidence type="ECO:0000256" key="3">
    <source>
        <dbReference type="ARBA" id="ARBA00005199"/>
    </source>
</evidence>
<evidence type="ECO:0000256" key="5">
    <source>
        <dbReference type="ARBA" id="ARBA00013086"/>
    </source>
</evidence>
<comment type="cofactor">
    <cofactor evidence="2">
        <name>a divalent metal cation</name>
        <dbReference type="ChEBI" id="CHEBI:60240"/>
    </cofactor>
</comment>
<dbReference type="GO" id="GO:0005992">
    <property type="term" value="P:trehalose biosynthetic process"/>
    <property type="evidence" value="ECO:0007669"/>
    <property type="project" value="InterPro"/>
</dbReference>
<proteinExistence type="inferred from homology"/>
<comment type="catalytic activity">
    <reaction evidence="1">
        <text>alpha,alpha-trehalose 6-phosphate + H2O = alpha,alpha-trehalose + phosphate</text>
        <dbReference type="Rhea" id="RHEA:23420"/>
        <dbReference type="ChEBI" id="CHEBI:15377"/>
        <dbReference type="ChEBI" id="CHEBI:16551"/>
        <dbReference type="ChEBI" id="CHEBI:43474"/>
        <dbReference type="ChEBI" id="CHEBI:58429"/>
        <dbReference type="EC" id="3.1.3.12"/>
    </reaction>
</comment>
<dbReference type="Gene3D" id="3.40.50.1000">
    <property type="entry name" value="HAD superfamily/HAD-like"/>
    <property type="match status" value="2"/>
</dbReference>
<dbReference type="InterPro" id="IPR006379">
    <property type="entry name" value="HAD-SF_hydro_IIB"/>
</dbReference>
<dbReference type="EMBL" id="CAUYUE010000011">
    <property type="protein sequence ID" value="CAK0784642.1"/>
    <property type="molecule type" value="Genomic_DNA"/>
</dbReference>
<comment type="caution">
    <text evidence="8">The sequence shown here is derived from an EMBL/GenBank/DDBJ whole genome shotgun (WGS) entry which is preliminary data.</text>
</comment>
<organism evidence="8 9">
    <name type="scientific">Coccomyxa viridis</name>
    <dbReference type="NCBI Taxonomy" id="1274662"/>
    <lineage>
        <taxon>Eukaryota</taxon>
        <taxon>Viridiplantae</taxon>
        <taxon>Chlorophyta</taxon>
        <taxon>core chlorophytes</taxon>
        <taxon>Trebouxiophyceae</taxon>
        <taxon>Trebouxiophyceae incertae sedis</taxon>
        <taxon>Coccomyxaceae</taxon>
        <taxon>Coccomyxa</taxon>
    </lineage>
</organism>
<reference evidence="8 9" key="1">
    <citation type="submission" date="2023-10" db="EMBL/GenBank/DDBJ databases">
        <authorList>
            <person name="Maclean D."/>
            <person name="Macfadyen A."/>
        </authorList>
    </citation>
    <scope>NUCLEOTIDE SEQUENCE [LARGE SCALE GENOMIC DNA]</scope>
</reference>
<evidence type="ECO:0000256" key="7">
    <source>
        <dbReference type="SAM" id="MobiDB-lite"/>
    </source>
</evidence>
<evidence type="ECO:0000256" key="2">
    <source>
        <dbReference type="ARBA" id="ARBA00001968"/>
    </source>
</evidence>
<dbReference type="PANTHER" id="PTHR43768:SF3">
    <property type="entry name" value="TREHALOSE 6-PHOSPHATE PHOSPHATASE"/>
    <property type="match status" value="1"/>
</dbReference>
<dbReference type="InterPro" id="IPR023214">
    <property type="entry name" value="HAD_sf"/>
</dbReference>
<name>A0AAV1ID32_9CHLO</name>
<dbReference type="InterPro" id="IPR036412">
    <property type="entry name" value="HAD-like_sf"/>
</dbReference>
<gene>
    <name evidence="8" type="ORF">CVIRNUC_007846</name>
</gene>
<dbReference type="SUPFAM" id="SSF56784">
    <property type="entry name" value="HAD-like"/>
    <property type="match status" value="1"/>
</dbReference>
<feature type="region of interest" description="Disordered" evidence="7">
    <location>
        <begin position="366"/>
        <end position="396"/>
    </location>
</feature>
<dbReference type="Proteomes" id="UP001314263">
    <property type="component" value="Unassembled WGS sequence"/>
</dbReference>
<dbReference type="NCBIfam" id="TIGR01484">
    <property type="entry name" value="HAD-SF-IIB"/>
    <property type="match status" value="1"/>
</dbReference>
<evidence type="ECO:0000256" key="4">
    <source>
        <dbReference type="ARBA" id="ARBA00008770"/>
    </source>
</evidence>
<evidence type="ECO:0000313" key="8">
    <source>
        <dbReference type="EMBL" id="CAK0784642.1"/>
    </source>
</evidence>
<evidence type="ECO:0000256" key="6">
    <source>
        <dbReference type="ARBA" id="ARBA00022801"/>
    </source>
</evidence>
<dbReference type="EC" id="3.1.3.12" evidence="5"/>
<comment type="pathway">
    <text evidence="3">Glycan biosynthesis; trehalose biosynthesis.</text>
</comment>
<dbReference type="AlphaFoldDB" id="A0AAV1ID32"/>
<comment type="similarity">
    <text evidence="4">Belongs to the trehalose phosphatase family.</text>
</comment>
<feature type="region of interest" description="Disordered" evidence="7">
    <location>
        <begin position="408"/>
        <end position="465"/>
    </location>
</feature>
<dbReference type="GO" id="GO:0004805">
    <property type="term" value="F:trehalose-phosphatase activity"/>
    <property type="evidence" value="ECO:0007669"/>
    <property type="project" value="UniProtKB-EC"/>
</dbReference>
<dbReference type="NCBIfam" id="TIGR00685">
    <property type="entry name" value="T6PP"/>
    <property type="match status" value="1"/>
</dbReference>
<protein>
    <recommendedName>
        <fullName evidence="5">trehalose-phosphatase</fullName>
        <ecNumber evidence="5">3.1.3.12</ecNumber>
    </recommendedName>
</protein>